<proteinExistence type="predicted"/>
<dbReference type="SUPFAM" id="SSF53850">
    <property type="entry name" value="Periplasmic binding protein-like II"/>
    <property type="match status" value="1"/>
</dbReference>
<protein>
    <submittedName>
        <fullName evidence="1">Spermidine/putrescine ABC transporter substrate-binding protein</fullName>
    </submittedName>
</protein>
<dbReference type="Pfam" id="PF13416">
    <property type="entry name" value="SBP_bac_8"/>
    <property type="match status" value="1"/>
</dbReference>
<sequence>MLTPGAIDEKRAFKKLDELKESTRLVLNNSGADMINNLGTGETDYALVYSNRAFMAQQSGIGINFSYGDAFITQNGGAILKGAKNVDGAIAFLAYHMRPDVLARFAERTGMAPSYEASANMIQPQFKANIATDPSNLPKQHVVDDIYWGKNLDALQAKWVEWLAQ</sequence>
<organism evidence="1 2">
    <name type="scientific">Pseudomonas syringae pv. theae</name>
    <dbReference type="NCBI Taxonomy" id="103985"/>
    <lineage>
        <taxon>Bacteria</taxon>
        <taxon>Pseudomonadati</taxon>
        <taxon>Pseudomonadota</taxon>
        <taxon>Gammaproteobacteria</taxon>
        <taxon>Pseudomonadales</taxon>
        <taxon>Pseudomonadaceae</taxon>
        <taxon>Pseudomonas</taxon>
        <taxon>Pseudomonas syringae</taxon>
    </lineage>
</organism>
<comment type="caution">
    <text evidence="1">The sequence shown here is derived from an EMBL/GenBank/DDBJ whole genome shotgun (WGS) entry which is preliminary data.</text>
</comment>
<accession>A0A3M5NPT9</accession>
<dbReference type="EMBL" id="RBTL01000042">
    <property type="protein sequence ID" value="RMT73997.1"/>
    <property type="molecule type" value="Genomic_DNA"/>
</dbReference>
<reference evidence="1 2" key="1">
    <citation type="submission" date="2018-08" db="EMBL/GenBank/DDBJ databases">
        <title>Recombination of ecologically and evolutionarily significant loci maintains genetic cohesion in the Pseudomonas syringae species complex.</title>
        <authorList>
            <person name="Dillon M."/>
            <person name="Thakur S."/>
            <person name="Almeida R.N.D."/>
            <person name="Weir B.S."/>
            <person name="Guttman D.S."/>
        </authorList>
    </citation>
    <scope>NUCLEOTIDE SEQUENCE [LARGE SCALE GENOMIC DNA]</scope>
    <source>
        <strain evidence="1 2">ICMP 3934</strain>
    </source>
</reference>
<dbReference type="Proteomes" id="UP000282636">
    <property type="component" value="Unassembled WGS sequence"/>
</dbReference>
<dbReference type="InterPro" id="IPR006059">
    <property type="entry name" value="SBP"/>
</dbReference>
<name>A0A3M5NPT9_PSESX</name>
<dbReference type="AlphaFoldDB" id="A0A3M5NPT9"/>
<evidence type="ECO:0000313" key="1">
    <source>
        <dbReference type="EMBL" id="RMT73997.1"/>
    </source>
</evidence>
<dbReference type="Gene3D" id="3.40.190.10">
    <property type="entry name" value="Periplasmic binding protein-like II"/>
    <property type="match status" value="1"/>
</dbReference>
<gene>
    <name evidence="1" type="ORF">ALP44_00001</name>
</gene>
<evidence type="ECO:0000313" key="2">
    <source>
        <dbReference type="Proteomes" id="UP000282636"/>
    </source>
</evidence>